<proteinExistence type="predicted"/>
<gene>
    <name evidence="1" type="ORF">DPMN_054243</name>
</gene>
<accession>A0A9D4HR17</accession>
<evidence type="ECO:0000313" key="2">
    <source>
        <dbReference type="Proteomes" id="UP000828390"/>
    </source>
</evidence>
<organism evidence="1 2">
    <name type="scientific">Dreissena polymorpha</name>
    <name type="common">Zebra mussel</name>
    <name type="synonym">Mytilus polymorpha</name>
    <dbReference type="NCBI Taxonomy" id="45954"/>
    <lineage>
        <taxon>Eukaryota</taxon>
        <taxon>Metazoa</taxon>
        <taxon>Spiralia</taxon>
        <taxon>Lophotrochozoa</taxon>
        <taxon>Mollusca</taxon>
        <taxon>Bivalvia</taxon>
        <taxon>Autobranchia</taxon>
        <taxon>Heteroconchia</taxon>
        <taxon>Euheterodonta</taxon>
        <taxon>Imparidentia</taxon>
        <taxon>Neoheterodontei</taxon>
        <taxon>Myida</taxon>
        <taxon>Dreissenoidea</taxon>
        <taxon>Dreissenidae</taxon>
        <taxon>Dreissena</taxon>
    </lineage>
</organism>
<evidence type="ECO:0000313" key="1">
    <source>
        <dbReference type="EMBL" id="KAH3728289.1"/>
    </source>
</evidence>
<dbReference type="Proteomes" id="UP000828390">
    <property type="component" value="Unassembled WGS sequence"/>
</dbReference>
<reference evidence="1" key="1">
    <citation type="journal article" date="2019" name="bioRxiv">
        <title>The Genome of the Zebra Mussel, Dreissena polymorpha: A Resource for Invasive Species Research.</title>
        <authorList>
            <person name="McCartney M.A."/>
            <person name="Auch B."/>
            <person name="Kono T."/>
            <person name="Mallez S."/>
            <person name="Zhang Y."/>
            <person name="Obille A."/>
            <person name="Becker A."/>
            <person name="Abrahante J.E."/>
            <person name="Garbe J."/>
            <person name="Badalamenti J.P."/>
            <person name="Herman A."/>
            <person name="Mangelson H."/>
            <person name="Liachko I."/>
            <person name="Sullivan S."/>
            <person name="Sone E.D."/>
            <person name="Koren S."/>
            <person name="Silverstein K.A.T."/>
            <person name="Beckman K.B."/>
            <person name="Gohl D.M."/>
        </authorList>
    </citation>
    <scope>NUCLEOTIDE SEQUENCE</scope>
    <source>
        <strain evidence="1">Duluth1</strain>
        <tissue evidence="1">Whole animal</tissue>
    </source>
</reference>
<comment type="caution">
    <text evidence="1">The sequence shown here is derived from an EMBL/GenBank/DDBJ whole genome shotgun (WGS) entry which is preliminary data.</text>
</comment>
<dbReference type="AlphaFoldDB" id="A0A9D4HR17"/>
<sequence length="96" mass="11029">MYDLFCLADLVAALNLAKEEVDNRTREQDIEIYVRTQEHEMTDANNTSDLEEKKTAFVRELVAAGIDESLALRAINHVEVKDIESKDVTQGWYCCY</sequence>
<protein>
    <submittedName>
        <fullName evidence="1">Uncharacterized protein</fullName>
    </submittedName>
</protein>
<dbReference type="EMBL" id="JAIWYP010000012">
    <property type="protein sequence ID" value="KAH3728289.1"/>
    <property type="molecule type" value="Genomic_DNA"/>
</dbReference>
<keyword evidence="2" id="KW-1185">Reference proteome</keyword>
<name>A0A9D4HR17_DREPO</name>
<reference evidence="1" key="2">
    <citation type="submission" date="2020-11" db="EMBL/GenBank/DDBJ databases">
        <authorList>
            <person name="McCartney M.A."/>
            <person name="Auch B."/>
            <person name="Kono T."/>
            <person name="Mallez S."/>
            <person name="Becker A."/>
            <person name="Gohl D.M."/>
            <person name="Silverstein K.A.T."/>
            <person name="Koren S."/>
            <person name="Bechman K.B."/>
            <person name="Herman A."/>
            <person name="Abrahante J.E."/>
            <person name="Garbe J."/>
        </authorList>
    </citation>
    <scope>NUCLEOTIDE SEQUENCE</scope>
    <source>
        <strain evidence="1">Duluth1</strain>
        <tissue evidence="1">Whole animal</tissue>
    </source>
</reference>